<sequence>MYDGKVVLCGANSYEEKYYLNPDFEQLPDHVKDELKIMCVLYVHDVGGILTLVYEEDGELCFEVTSKEGDPMFDDIGSQLKIKQLQREKEELMEALQLYYRVFFLGEEIE</sequence>
<proteinExistence type="predicted"/>
<reference evidence="3 4" key="1">
    <citation type="journal article" date="2020" name="Cell Host Microbe">
        <title>Functional and Genomic Variation between Human-Derived Isolates of Lachnospiraceae Reveals Inter- and Intra-Species Diversity.</title>
        <authorList>
            <person name="Sorbara M.T."/>
            <person name="Littmann E.R."/>
            <person name="Fontana E."/>
            <person name="Moody T.U."/>
            <person name="Kohout C.E."/>
            <person name="Gjonbalaj M."/>
            <person name="Eaton V."/>
            <person name="Seok R."/>
            <person name="Leiner I.M."/>
            <person name="Pamer E.G."/>
        </authorList>
    </citation>
    <scope>NUCLEOTIDE SEQUENCE [LARGE SCALE GENOMIC DNA]</scope>
    <source>
        <strain evidence="2 3">MSK.17.11</strain>
        <strain evidence="1 4">MSK.17.38</strain>
    </source>
</reference>
<name>A0A850HK87_9FIRM</name>
<keyword evidence="3" id="KW-1185">Reference proteome</keyword>
<accession>A0A850HK87</accession>
<comment type="caution">
    <text evidence="2">The sequence shown here is derived from an EMBL/GenBank/DDBJ whole genome shotgun (WGS) entry which is preliminary data.</text>
</comment>
<organism evidence="2 3">
    <name type="scientific">Dorea phocaeensis</name>
    <dbReference type="NCBI Taxonomy" id="2040291"/>
    <lineage>
        <taxon>Bacteria</taxon>
        <taxon>Bacillati</taxon>
        <taxon>Bacillota</taxon>
        <taxon>Clostridia</taxon>
        <taxon>Lachnospirales</taxon>
        <taxon>Lachnospiraceae</taxon>
        <taxon>Dorea</taxon>
    </lineage>
</organism>
<dbReference type="RefSeq" id="WP_101695158.1">
    <property type="nucleotide sequence ID" value="NZ_JAAITX010000005.1"/>
</dbReference>
<dbReference type="EMBL" id="JAAITX010000005">
    <property type="protein sequence ID" value="NVH58616.1"/>
    <property type="molecule type" value="Genomic_DNA"/>
</dbReference>
<dbReference type="EMBL" id="JAAIUO010000005">
    <property type="protein sequence ID" value="NSK14842.1"/>
    <property type="molecule type" value="Genomic_DNA"/>
</dbReference>
<dbReference type="AlphaFoldDB" id="A0A850HK87"/>
<dbReference type="Proteomes" id="UP000528555">
    <property type="component" value="Unassembled WGS sequence"/>
</dbReference>
<evidence type="ECO:0000313" key="2">
    <source>
        <dbReference type="EMBL" id="NVH58616.1"/>
    </source>
</evidence>
<gene>
    <name evidence="2" type="ORF">G5A66_08150</name>
    <name evidence="1" type="ORF">G5A75_08170</name>
</gene>
<dbReference type="Proteomes" id="UP000701680">
    <property type="component" value="Unassembled WGS sequence"/>
</dbReference>
<dbReference type="InterPro" id="IPR046143">
    <property type="entry name" value="DUF6145"/>
</dbReference>
<evidence type="ECO:0000313" key="4">
    <source>
        <dbReference type="Proteomes" id="UP000701680"/>
    </source>
</evidence>
<evidence type="ECO:0000313" key="1">
    <source>
        <dbReference type="EMBL" id="NSK14842.1"/>
    </source>
</evidence>
<dbReference type="Pfam" id="PF19642">
    <property type="entry name" value="DUF6145"/>
    <property type="match status" value="1"/>
</dbReference>
<reference evidence="2" key="2">
    <citation type="submission" date="2020-02" db="EMBL/GenBank/DDBJ databases">
        <authorList>
            <person name="Littmann E."/>
            <person name="Sorbara M."/>
        </authorList>
    </citation>
    <scope>NUCLEOTIDE SEQUENCE</scope>
    <source>
        <strain evidence="2">MSK.17.11</strain>
        <strain evidence="1">MSK.17.38</strain>
    </source>
</reference>
<dbReference type="OrthoDB" id="9794005at2"/>
<protein>
    <submittedName>
        <fullName evidence="2">Uncharacterized protein</fullName>
    </submittedName>
</protein>
<evidence type="ECO:0000313" key="3">
    <source>
        <dbReference type="Proteomes" id="UP000528555"/>
    </source>
</evidence>